<dbReference type="EMBL" id="WKEW01000219">
    <property type="protein sequence ID" value="MCF5061115.1"/>
    <property type="molecule type" value="Genomic_DNA"/>
</dbReference>
<dbReference type="GeneID" id="55538324"/>
<comment type="caution">
    <text evidence="1">The sequence shown here is derived from an EMBL/GenBank/DDBJ whole genome shotgun (WGS) entry which is preliminary data.</text>
</comment>
<organism evidence="1 2">
    <name type="scientific">Pseudomonas proteolytica</name>
    <dbReference type="NCBI Taxonomy" id="219574"/>
    <lineage>
        <taxon>Bacteria</taxon>
        <taxon>Pseudomonadati</taxon>
        <taxon>Pseudomonadota</taxon>
        <taxon>Gammaproteobacteria</taxon>
        <taxon>Pseudomonadales</taxon>
        <taxon>Pseudomonadaceae</taxon>
        <taxon>Pseudomonas</taxon>
    </lineage>
</organism>
<evidence type="ECO:0000313" key="1">
    <source>
        <dbReference type="EMBL" id="MCF5061115.1"/>
    </source>
</evidence>
<dbReference type="AlphaFoldDB" id="A0AAW5AE83"/>
<reference evidence="1 2" key="1">
    <citation type="submission" date="2019-11" db="EMBL/GenBank/DDBJ databases">
        <title>Epiphytic Pseudomonas syringae from cherry orchards.</title>
        <authorList>
            <person name="Hulin M.T."/>
        </authorList>
    </citation>
    <scope>NUCLEOTIDE SEQUENCE [LARGE SCALE GENOMIC DNA]</scope>
    <source>
        <strain evidence="1 2">PA-6-9F</strain>
    </source>
</reference>
<evidence type="ECO:0008006" key="3">
    <source>
        <dbReference type="Google" id="ProtNLM"/>
    </source>
</evidence>
<accession>A0AAW5AE83</accession>
<dbReference type="RefSeq" id="WP_092231894.1">
    <property type="nucleotide sequence ID" value="NZ_FNTR01000004.1"/>
</dbReference>
<evidence type="ECO:0000313" key="2">
    <source>
        <dbReference type="Proteomes" id="UP000814172"/>
    </source>
</evidence>
<gene>
    <name evidence="1" type="ORF">GIW75_29730</name>
</gene>
<dbReference type="Proteomes" id="UP000814172">
    <property type="component" value="Unassembled WGS sequence"/>
</dbReference>
<keyword evidence="2" id="KW-1185">Reference proteome</keyword>
<sequence length="698" mass="78442">MNIESLTRLIESVNVTDLRTLCAHFLPEIGLPSAVFSDGPYDGGKDYAIYDDPIKGVKIGIQLSVETKWKKKVHADASKTKNNYNTNLMYFFSSRRIPDGSFEKERTNILSKLGVTVIKYDCQAIATKFIQANKVSILLKALNIEIPAPTDTIKKYLGAKNEAISSLLMFDTDAQDFRVGLYDSIVKSVLARQDPETSRAELIAAVLSTYEMDDTQGVLINSHVDRLLQRSEILSEQGKLKLHETEHDTYAGLRAAAEVESNVLKDKIIEYFTNKKHFTKLESFDLLIDNFLLLSAALLDKNFTLSEDSKKENEAYFNIRNLLESTEGEKATNQAFSDLSTLVANSEFAKLVASAKLYDCMMNADSSRLISALGGHQSINVYLDSSVAIPIICGLLYDTVEDRYSRSGKTLYSLMASHEFSSVIPADYIEEVGAHLIEACRDYTNILLDEQIDLTRSGNAFVSHYSHYIKSPQGNGLTFSDYVDALGVKLSSVSHQMSDGTFYKLRDRACRAISNIAEKYGFIVENMNPRYVDKKITEIEEVMAKHEINKPPVLIRHDATVIEYLSGAYIPSGLAKVLCTWDKLHLLINPAGLDGYYVMNPIVLIDFLSIARKTAKNYSMAHLLDFAAIQNERNLELSAKIWDSIAKLDSKHLADAMFMRKAKQFKEDYLEKHLNEKDDIPANIEKAWLAWKKTSEAK</sequence>
<protein>
    <recommendedName>
        <fullName evidence="3">Restriction endonuclease type IV Mrr domain-containing protein</fullName>
    </recommendedName>
</protein>
<name>A0AAW5AE83_9PSED</name>
<proteinExistence type="predicted"/>